<organism evidence="1 2">
    <name type="scientific">Streptomyces fuscus</name>
    <dbReference type="NCBI Taxonomy" id="3048495"/>
    <lineage>
        <taxon>Bacteria</taxon>
        <taxon>Bacillati</taxon>
        <taxon>Actinomycetota</taxon>
        <taxon>Actinomycetes</taxon>
        <taxon>Kitasatosporales</taxon>
        <taxon>Streptomycetaceae</taxon>
        <taxon>Streptomyces</taxon>
    </lineage>
</organism>
<dbReference type="RefSeq" id="WP_176711902.1">
    <property type="nucleotide sequence ID" value="NZ_JASJUS010000004.1"/>
</dbReference>
<comment type="caution">
    <text evidence="1">The sequence shown here is derived from an EMBL/GenBank/DDBJ whole genome shotgun (WGS) entry which is preliminary data.</text>
</comment>
<sequence length="75" mass="7850">MAEQALLFRAFAPYARFVLVNGELGMVNAPDDKPMSVTALTVADGRITGMCILADPARPAGLDLPDLAGQHGGRP</sequence>
<reference evidence="1 2" key="1">
    <citation type="submission" date="2023-05" db="EMBL/GenBank/DDBJ databases">
        <title>Streptomyces fuscus sp. nov., a brown-black pigment producing actinomyces isolated from dry sand of Sea duck farm.</title>
        <authorList>
            <person name="Xie J."/>
            <person name="Shen N."/>
        </authorList>
    </citation>
    <scope>NUCLEOTIDE SEQUENCE [LARGE SCALE GENOMIC DNA]</scope>
    <source>
        <strain evidence="1 2">GXMU-J15</strain>
    </source>
</reference>
<name>A0ABT7IUS5_9ACTN</name>
<proteinExistence type="predicted"/>
<evidence type="ECO:0000313" key="2">
    <source>
        <dbReference type="Proteomes" id="UP001241926"/>
    </source>
</evidence>
<evidence type="ECO:0000313" key="1">
    <source>
        <dbReference type="EMBL" id="MDL2075926.1"/>
    </source>
</evidence>
<accession>A0ABT7IUS5</accession>
<dbReference type="Proteomes" id="UP001241926">
    <property type="component" value="Unassembled WGS sequence"/>
</dbReference>
<dbReference type="EMBL" id="JASJUS010000004">
    <property type="protein sequence ID" value="MDL2075926.1"/>
    <property type="molecule type" value="Genomic_DNA"/>
</dbReference>
<keyword evidence="2" id="KW-1185">Reference proteome</keyword>
<protein>
    <submittedName>
        <fullName evidence="1">Uncharacterized protein</fullName>
    </submittedName>
</protein>
<gene>
    <name evidence="1" type="ORF">QNN03_05685</name>
</gene>